<keyword evidence="2" id="KW-1133">Transmembrane helix</keyword>
<dbReference type="STRING" id="310780.SAMN05216267_103140"/>
<feature type="chain" id="PRO_5010350827" evidence="3">
    <location>
        <begin position="33"/>
        <end position="302"/>
    </location>
</feature>
<dbReference type="AlphaFoldDB" id="A0A1H8QSN4"/>
<evidence type="ECO:0000256" key="1">
    <source>
        <dbReference type="SAM" id="MobiDB-lite"/>
    </source>
</evidence>
<feature type="transmembrane region" description="Helical" evidence="2">
    <location>
        <begin position="272"/>
        <end position="292"/>
    </location>
</feature>
<keyword evidence="2" id="KW-0812">Transmembrane</keyword>
<dbReference type="NCBIfam" id="NF041528">
    <property type="entry name" value="strep_LAETG"/>
    <property type="match status" value="1"/>
</dbReference>
<evidence type="ECO:0000256" key="2">
    <source>
        <dbReference type="SAM" id="Phobius"/>
    </source>
</evidence>
<feature type="region of interest" description="Disordered" evidence="1">
    <location>
        <begin position="150"/>
        <end position="269"/>
    </location>
</feature>
<gene>
    <name evidence="4" type="ORF">SAMN05216267_103140</name>
</gene>
<feature type="signal peptide" evidence="3">
    <location>
        <begin position="1"/>
        <end position="32"/>
    </location>
</feature>
<protein>
    <submittedName>
        <fullName evidence="4">LPXTG-motif cell wall anchor domain-containing protein</fullName>
    </submittedName>
</protein>
<dbReference type="Proteomes" id="UP000181951">
    <property type="component" value="Unassembled WGS sequence"/>
</dbReference>
<dbReference type="RefSeq" id="WP_075017743.1">
    <property type="nucleotide sequence ID" value="NZ_FODD01000031.1"/>
</dbReference>
<feature type="compositionally biased region" description="Low complexity" evidence="1">
    <location>
        <begin position="183"/>
        <end position="259"/>
    </location>
</feature>
<organism evidence="4 5">
    <name type="scientific">Actinacidiphila rubida</name>
    <dbReference type="NCBI Taxonomy" id="310780"/>
    <lineage>
        <taxon>Bacteria</taxon>
        <taxon>Bacillati</taxon>
        <taxon>Actinomycetota</taxon>
        <taxon>Actinomycetes</taxon>
        <taxon>Kitasatosporales</taxon>
        <taxon>Streptomycetaceae</taxon>
        <taxon>Actinacidiphila</taxon>
    </lineage>
</organism>
<reference evidence="4 5" key="1">
    <citation type="submission" date="2016-10" db="EMBL/GenBank/DDBJ databases">
        <authorList>
            <person name="de Groot N.N."/>
        </authorList>
    </citation>
    <scope>NUCLEOTIDE SEQUENCE [LARGE SCALE GENOMIC DNA]</scope>
    <source>
        <strain evidence="4 5">CGMCC 4.2026</strain>
    </source>
</reference>
<keyword evidence="2" id="KW-0472">Membrane</keyword>
<sequence>MRAITRRATGVAVALGSITAAISLAGIGTAQAHDGHHGSQGCGRVGIEHSVDGGQTWTTNGRMDGDPQPATVQVRLTGIADDSKCSYTVSLASYSAEGPTWETSGAQQFLGWDTTTLNAGNKEATLSVKDTAPPCFGQIDLYGNGTKYDGSSDQAALPHYPNSATPTNLITAWNGGHKCDEQTTPPASPTTDTPSPSDSPTTDSPSPSDSPTTDSPSPSSSPTTTAPAVGDTSSPSPSASATGSTTAPTGTPSVPPSSGNLAETGGNGTQTVAFAAGGAALLVAGGAAVYFTRRRKSAGHSH</sequence>
<evidence type="ECO:0000313" key="5">
    <source>
        <dbReference type="Proteomes" id="UP000181951"/>
    </source>
</evidence>
<dbReference type="EMBL" id="FODD01000031">
    <property type="protein sequence ID" value="SEO57309.1"/>
    <property type="molecule type" value="Genomic_DNA"/>
</dbReference>
<keyword evidence="5" id="KW-1185">Reference proteome</keyword>
<evidence type="ECO:0000313" key="4">
    <source>
        <dbReference type="EMBL" id="SEO57309.1"/>
    </source>
</evidence>
<dbReference type="NCBIfam" id="TIGR01167">
    <property type="entry name" value="LPXTG_anchor"/>
    <property type="match status" value="1"/>
</dbReference>
<keyword evidence="3" id="KW-0732">Signal</keyword>
<feature type="compositionally biased region" description="Polar residues" evidence="1">
    <location>
        <begin position="162"/>
        <end position="171"/>
    </location>
</feature>
<proteinExistence type="predicted"/>
<feature type="region of interest" description="Disordered" evidence="1">
    <location>
        <begin position="33"/>
        <end position="68"/>
    </location>
</feature>
<evidence type="ECO:0000256" key="3">
    <source>
        <dbReference type="SAM" id="SignalP"/>
    </source>
</evidence>
<accession>A0A1H8QSN4</accession>
<name>A0A1H8QSN4_9ACTN</name>